<name>A0A0K2FKJ6_9CAUD</name>
<dbReference type="KEGG" id="vg:26638472"/>
<sequence>MNKDYIKYQDKLLTVQYTFSHLINGTPVRLTKEQFNIFKLAYDTIETGVKLDVKEVQNSNKVIVSLGRYK</sequence>
<reference evidence="1 2" key="1">
    <citation type="journal article" date="2015" name="Genome Announc.">
        <title>Genome Sequences of Two Bacillus cereus Group Bacteriophages, Eyuki and AvesoBmore.</title>
        <authorList>
            <person name="Erill I."/>
            <person name="Caruso S.M."/>
        </authorList>
    </citation>
    <scope>NUCLEOTIDE SEQUENCE [LARGE SCALE GENOMIC DNA]</scope>
</reference>
<dbReference type="EMBL" id="KT207918">
    <property type="protein sequence ID" value="ALA46552.1"/>
    <property type="molecule type" value="Genomic_DNA"/>
</dbReference>
<proteinExistence type="predicted"/>
<organism evidence="1 2">
    <name type="scientific">Bacillus phage Eyuki</name>
    <dbReference type="NCBI Taxonomy" id="1690431"/>
    <lineage>
        <taxon>Viruses</taxon>
        <taxon>Duplodnaviria</taxon>
        <taxon>Heunggongvirae</taxon>
        <taxon>Uroviricota</taxon>
        <taxon>Caudoviricetes</taxon>
        <taxon>Herelleviridae</taxon>
        <taxon>Bastillevirinae</taxon>
        <taxon>Wphvirus</taxon>
        <taxon>Wphvirus megatron</taxon>
    </lineage>
</organism>
<evidence type="ECO:0000313" key="2">
    <source>
        <dbReference type="Proteomes" id="UP000203939"/>
    </source>
</evidence>
<evidence type="ECO:0000313" key="1">
    <source>
        <dbReference type="EMBL" id="ALA46552.1"/>
    </source>
</evidence>
<gene>
    <name evidence="1" type="ORF">EYUKI_245</name>
</gene>
<dbReference type="RefSeq" id="YP_009212185.1">
    <property type="nucleotide sequence ID" value="NC_028944.1"/>
</dbReference>
<protein>
    <submittedName>
        <fullName evidence="1">Uncharacterized protein</fullName>
    </submittedName>
</protein>
<accession>A0A0K2FKJ6</accession>
<dbReference type="Proteomes" id="UP000203939">
    <property type="component" value="Segment"/>
</dbReference>